<sequence>MTSHALGEVDTNNNNDNNNNEHEMSQLVDCFQARLLELHTKAVVKLQQENQELRDLLALAGQVDKEAVRLPVQQLQTALQHQTRPPEVLSDPVAIEDQERERPVENPVSIGSGGRKRRNTPDSTAQVIAEELRANIKATFLRRVSYFSSEASPSRSLYHCLIGAGWEKLFEGSFCVIICLNCISIGLEAHYEVKTGGVPHSLVDFLAICEHIFTGIFTVELILRIRALGYHRFWPTSSSNLWNFMDALIVVSGIVFTWIIPILKLLGLDADTSSARSLTALRAFRLFRLAHVVRKIELFHEVWVLVRGMSDSIRVLFWTIIVIFLITYIFAVFGLALISKQIFEISQSESLSPIERLQVDELSDNFCGLGSIMYSLVQVVTLDSHSVIMRPLMKYIPWSWLYFYAYMAIAVLVLMNLVTAIIVENAVSNARNDEERQLRYREQKKRQELMGLKQLGDGSLSWNEFQSSFTDPDICNKWKLLDFEPEEQGALEPKAL</sequence>
<proteinExistence type="predicted"/>
<reference evidence="9" key="1">
    <citation type="submission" date="2021-02" db="EMBL/GenBank/DDBJ databases">
        <authorList>
            <person name="Dougan E. K."/>
            <person name="Rhodes N."/>
            <person name="Thang M."/>
            <person name="Chan C."/>
        </authorList>
    </citation>
    <scope>NUCLEOTIDE SEQUENCE</scope>
</reference>
<dbReference type="OrthoDB" id="416585at2759"/>
<name>A0A813EHM6_POLGL</name>
<evidence type="ECO:0000256" key="4">
    <source>
        <dbReference type="ARBA" id="ARBA00023136"/>
    </source>
</evidence>
<keyword evidence="5" id="KW-0175">Coiled coil</keyword>
<feature type="transmembrane region" description="Helical" evidence="7">
    <location>
        <begin position="202"/>
        <end position="223"/>
    </location>
</feature>
<feature type="transmembrane region" description="Helical" evidence="7">
    <location>
        <begin position="244"/>
        <end position="263"/>
    </location>
</feature>
<dbReference type="PANTHER" id="PTHR10037:SF62">
    <property type="entry name" value="SODIUM CHANNEL PROTEIN 60E"/>
    <property type="match status" value="1"/>
</dbReference>
<dbReference type="InterPro" id="IPR043203">
    <property type="entry name" value="VGCC_Ca_Na"/>
</dbReference>
<dbReference type="Pfam" id="PF00520">
    <property type="entry name" value="Ion_trans"/>
    <property type="match status" value="1"/>
</dbReference>
<feature type="region of interest" description="Disordered" evidence="6">
    <location>
        <begin position="1"/>
        <end position="21"/>
    </location>
</feature>
<evidence type="ECO:0000256" key="7">
    <source>
        <dbReference type="SAM" id="Phobius"/>
    </source>
</evidence>
<dbReference type="SUPFAM" id="SSF81324">
    <property type="entry name" value="Voltage-gated potassium channels"/>
    <property type="match status" value="1"/>
</dbReference>
<dbReference type="PANTHER" id="PTHR10037">
    <property type="entry name" value="VOLTAGE-GATED CATION CHANNEL CALCIUM AND SODIUM"/>
    <property type="match status" value="1"/>
</dbReference>
<organism evidence="9 10">
    <name type="scientific">Polarella glacialis</name>
    <name type="common">Dinoflagellate</name>
    <dbReference type="NCBI Taxonomy" id="89957"/>
    <lineage>
        <taxon>Eukaryota</taxon>
        <taxon>Sar</taxon>
        <taxon>Alveolata</taxon>
        <taxon>Dinophyceae</taxon>
        <taxon>Suessiales</taxon>
        <taxon>Suessiaceae</taxon>
        <taxon>Polarella</taxon>
    </lineage>
</organism>
<keyword evidence="4 7" id="KW-0472">Membrane</keyword>
<gene>
    <name evidence="9" type="ORF">PGLA1383_LOCUS16397</name>
</gene>
<feature type="transmembrane region" description="Helical" evidence="7">
    <location>
        <begin position="315"/>
        <end position="338"/>
    </location>
</feature>
<evidence type="ECO:0000256" key="6">
    <source>
        <dbReference type="SAM" id="MobiDB-lite"/>
    </source>
</evidence>
<evidence type="ECO:0000256" key="1">
    <source>
        <dbReference type="ARBA" id="ARBA00004141"/>
    </source>
</evidence>
<evidence type="ECO:0000313" key="10">
    <source>
        <dbReference type="Proteomes" id="UP000654075"/>
    </source>
</evidence>
<protein>
    <recommendedName>
        <fullName evidence="8">Ion transport domain-containing protein</fullName>
    </recommendedName>
</protein>
<dbReference type="GO" id="GO:0005248">
    <property type="term" value="F:voltage-gated sodium channel activity"/>
    <property type="evidence" value="ECO:0007669"/>
    <property type="project" value="TreeGrafter"/>
</dbReference>
<dbReference type="AlphaFoldDB" id="A0A813EHM6"/>
<evidence type="ECO:0000256" key="3">
    <source>
        <dbReference type="ARBA" id="ARBA00022989"/>
    </source>
</evidence>
<feature type="region of interest" description="Disordered" evidence="6">
    <location>
        <begin position="80"/>
        <end position="123"/>
    </location>
</feature>
<dbReference type="Proteomes" id="UP000654075">
    <property type="component" value="Unassembled WGS sequence"/>
</dbReference>
<comment type="caution">
    <text evidence="9">The sequence shown here is derived from an EMBL/GenBank/DDBJ whole genome shotgun (WGS) entry which is preliminary data.</text>
</comment>
<dbReference type="Gene3D" id="1.10.287.70">
    <property type="match status" value="1"/>
</dbReference>
<accession>A0A813EHM6</accession>
<feature type="domain" description="Ion transport" evidence="8">
    <location>
        <begin position="169"/>
        <end position="427"/>
    </location>
</feature>
<keyword evidence="2 7" id="KW-0812">Transmembrane</keyword>
<dbReference type="EMBL" id="CAJNNV010009939">
    <property type="protein sequence ID" value="CAE8597981.1"/>
    <property type="molecule type" value="Genomic_DNA"/>
</dbReference>
<keyword evidence="10" id="KW-1185">Reference proteome</keyword>
<dbReference type="InterPro" id="IPR005821">
    <property type="entry name" value="Ion_trans_dom"/>
</dbReference>
<evidence type="ECO:0000259" key="8">
    <source>
        <dbReference type="Pfam" id="PF00520"/>
    </source>
</evidence>
<feature type="transmembrane region" description="Helical" evidence="7">
    <location>
        <begin position="400"/>
        <end position="423"/>
    </location>
</feature>
<dbReference type="GO" id="GO:0001518">
    <property type="term" value="C:voltage-gated sodium channel complex"/>
    <property type="evidence" value="ECO:0007669"/>
    <property type="project" value="TreeGrafter"/>
</dbReference>
<dbReference type="Gene3D" id="1.20.120.350">
    <property type="entry name" value="Voltage-gated potassium channels. Chain C"/>
    <property type="match status" value="1"/>
</dbReference>
<evidence type="ECO:0000313" key="9">
    <source>
        <dbReference type="EMBL" id="CAE8597981.1"/>
    </source>
</evidence>
<comment type="subcellular location">
    <subcellularLocation>
        <location evidence="1">Membrane</location>
        <topology evidence="1">Multi-pass membrane protein</topology>
    </subcellularLocation>
</comment>
<feature type="coiled-coil region" evidence="5">
    <location>
        <begin position="36"/>
        <end position="66"/>
    </location>
</feature>
<keyword evidence="3 7" id="KW-1133">Transmembrane helix</keyword>
<evidence type="ECO:0000256" key="5">
    <source>
        <dbReference type="SAM" id="Coils"/>
    </source>
</evidence>
<evidence type="ECO:0000256" key="2">
    <source>
        <dbReference type="ARBA" id="ARBA00022692"/>
    </source>
</evidence>
<dbReference type="InterPro" id="IPR027359">
    <property type="entry name" value="Volt_channel_dom_sf"/>
</dbReference>